<sequence length="263" mass="30253">MLPRQSTLAWSIVITIFHCLAIISTLFRVYHRARKGQLWYDDYIAIIPLVFDCIYVVTFWVSLDTRTYVTYWHITKFILSFFFMFILNFTVIWCVSDISLRYIILKSLVPIRFSRISLTLSLARIFPPGHLARRISLSLTGLYFLFYCLSVSLTTVLCQGGGLPWDQIDPDNCLKGPDQIPGAGIVNFTTDLIADILLFVAPSFMLRKIKMPKNQRRLIVAAFSASILTLFSAVIVCIFWYGRMDLGPDVVVLRLMIAQIEWL</sequence>
<dbReference type="AlphaFoldDB" id="A0A067TIJ3"/>
<name>A0A067TIJ3_GALM3</name>
<comment type="subcellular location">
    <subcellularLocation>
        <location evidence="1">Membrane</location>
        <topology evidence="1">Multi-pass membrane protein</topology>
    </subcellularLocation>
</comment>
<evidence type="ECO:0000256" key="3">
    <source>
        <dbReference type="ARBA" id="ARBA00022989"/>
    </source>
</evidence>
<evidence type="ECO:0000256" key="2">
    <source>
        <dbReference type="ARBA" id="ARBA00022692"/>
    </source>
</evidence>
<accession>A0A067TIJ3</accession>
<feature type="transmembrane region" description="Helical" evidence="6">
    <location>
        <begin position="218"/>
        <end position="241"/>
    </location>
</feature>
<proteinExistence type="inferred from homology"/>
<dbReference type="OrthoDB" id="3229610at2759"/>
<dbReference type="InterPro" id="IPR052337">
    <property type="entry name" value="SAT4-like"/>
</dbReference>
<keyword evidence="2 6" id="KW-0812">Transmembrane</keyword>
<feature type="transmembrane region" description="Helical" evidence="6">
    <location>
        <begin position="74"/>
        <end position="96"/>
    </location>
</feature>
<keyword evidence="3 6" id="KW-1133">Transmembrane helix</keyword>
<reference evidence="9" key="1">
    <citation type="journal article" date="2014" name="Proc. Natl. Acad. Sci. U.S.A.">
        <title>Extensive sampling of basidiomycete genomes demonstrates inadequacy of the white-rot/brown-rot paradigm for wood decay fungi.</title>
        <authorList>
            <person name="Riley R."/>
            <person name="Salamov A.A."/>
            <person name="Brown D.W."/>
            <person name="Nagy L.G."/>
            <person name="Floudas D."/>
            <person name="Held B.W."/>
            <person name="Levasseur A."/>
            <person name="Lombard V."/>
            <person name="Morin E."/>
            <person name="Otillar R."/>
            <person name="Lindquist E.A."/>
            <person name="Sun H."/>
            <person name="LaButti K.M."/>
            <person name="Schmutz J."/>
            <person name="Jabbour D."/>
            <person name="Luo H."/>
            <person name="Baker S.E."/>
            <person name="Pisabarro A.G."/>
            <person name="Walton J.D."/>
            <person name="Blanchette R.A."/>
            <person name="Henrissat B."/>
            <person name="Martin F."/>
            <person name="Cullen D."/>
            <person name="Hibbett D.S."/>
            <person name="Grigoriev I.V."/>
        </authorList>
    </citation>
    <scope>NUCLEOTIDE SEQUENCE [LARGE SCALE GENOMIC DNA]</scope>
    <source>
        <strain evidence="9">CBS 339.88</strain>
    </source>
</reference>
<evidence type="ECO:0000256" key="1">
    <source>
        <dbReference type="ARBA" id="ARBA00004141"/>
    </source>
</evidence>
<dbReference type="EMBL" id="KL142369">
    <property type="protein sequence ID" value="KDR83025.1"/>
    <property type="molecule type" value="Genomic_DNA"/>
</dbReference>
<feature type="transmembrane region" description="Helical" evidence="6">
    <location>
        <begin position="43"/>
        <end position="62"/>
    </location>
</feature>
<evidence type="ECO:0000256" key="6">
    <source>
        <dbReference type="SAM" id="Phobius"/>
    </source>
</evidence>
<gene>
    <name evidence="8" type="ORF">GALMADRAFT_238781</name>
</gene>
<dbReference type="HOGENOM" id="CLU_052841_2_0_1"/>
<dbReference type="Proteomes" id="UP000027222">
    <property type="component" value="Unassembled WGS sequence"/>
</dbReference>
<feature type="transmembrane region" description="Helical" evidence="6">
    <location>
        <begin position="185"/>
        <end position="206"/>
    </location>
</feature>
<evidence type="ECO:0000256" key="4">
    <source>
        <dbReference type="ARBA" id="ARBA00023136"/>
    </source>
</evidence>
<protein>
    <recommendedName>
        <fullName evidence="7">Rhodopsin domain-containing protein</fullName>
    </recommendedName>
</protein>
<organism evidence="8 9">
    <name type="scientific">Galerina marginata (strain CBS 339.88)</name>
    <dbReference type="NCBI Taxonomy" id="685588"/>
    <lineage>
        <taxon>Eukaryota</taxon>
        <taxon>Fungi</taxon>
        <taxon>Dikarya</taxon>
        <taxon>Basidiomycota</taxon>
        <taxon>Agaricomycotina</taxon>
        <taxon>Agaricomycetes</taxon>
        <taxon>Agaricomycetidae</taxon>
        <taxon>Agaricales</taxon>
        <taxon>Agaricineae</taxon>
        <taxon>Strophariaceae</taxon>
        <taxon>Galerina</taxon>
    </lineage>
</organism>
<dbReference type="PANTHER" id="PTHR33048:SF47">
    <property type="entry name" value="INTEGRAL MEMBRANE PROTEIN-RELATED"/>
    <property type="match status" value="1"/>
</dbReference>
<keyword evidence="9" id="KW-1185">Reference proteome</keyword>
<dbReference type="GO" id="GO:0016020">
    <property type="term" value="C:membrane"/>
    <property type="evidence" value="ECO:0007669"/>
    <property type="project" value="UniProtKB-SubCell"/>
</dbReference>
<dbReference type="PANTHER" id="PTHR33048">
    <property type="entry name" value="PTH11-LIKE INTEGRAL MEMBRANE PROTEIN (AFU_ORTHOLOGUE AFUA_5G11245)"/>
    <property type="match status" value="1"/>
</dbReference>
<dbReference type="Pfam" id="PF20684">
    <property type="entry name" value="Fung_rhodopsin"/>
    <property type="match status" value="1"/>
</dbReference>
<evidence type="ECO:0000259" key="7">
    <source>
        <dbReference type="Pfam" id="PF20684"/>
    </source>
</evidence>
<feature type="domain" description="Rhodopsin" evidence="7">
    <location>
        <begin position="28"/>
        <end position="235"/>
    </location>
</feature>
<evidence type="ECO:0000313" key="9">
    <source>
        <dbReference type="Proteomes" id="UP000027222"/>
    </source>
</evidence>
<evidence type="ECO:0000256" key="5">
    <source>
        <dbReference type="ARBA" id="ARBA00038359"/>
    </source>
</evidence>
<evidence type="ECO:0000313" key="8">
    <source>
        <dbReference type="EMBL" id="KDR83025.1"/>
    </source>
</evidence>
<feature type="transmembrane region" description="Helical" evidence="6">
    <location>
        <begin position="12"/>
        <end position="31"/>
    </location>
</feature>
<feature type="transmembrane region" description="Helical" evidence="6">
    <location>
        <begin position="142"/>
        <end position="165"/>
    </location>
</feature>
<dbReference type="InterPro" id="IPR049326">
    <property type="entry name" value="Rhodopsin_dom_fungi"/>
</dbReference>
<comment type="similarity">
    <text evidence="5">Belongs to the SAT4 family.</text>
</comment>
<keyword evidence="4 6" id="KW-0472">Membrane</keyword>